<evidence type="ECO:0000313" key="2">
    <source>
        <dbReference type="Proteomes" id="UP001589833"/>
    </source>
</evidence>
<accession>A0ABV6N9Y1</accession>
<reference evidence="1 2" key="1">
    <citation type="submission" date="2024-09" db="EMBL/GenBank/DDBJ databases">
        <authorList>
            <person name="Sun Q."/>
            <person name="Mori K."/>
        </authorList>
    </citation>
    <scope>NUCLEOTIDE SEQUENCE [LARGE SCALE GENOMIC DNA]</scope>
    <source>
        <strain evidence="1 2">NCAIM B.02301</strain>
    </source>
</reference>
<proteinExistence type="predicted"/>
<gene>
    <name evidence="1" type="ORF">ACFFH4_00815</name>
</gene>
<protein>
    <submittedName>
        <fullName evidence="1">Uncharacterized protein</fullName>
    </submittedName>
</protein>
<dbReference type="RefSeq" id="WP_273845240.1">
    <property type="nucleotide sequence ID" value="NZ_JAQQWT010000012.1"/>
</dbReference>
<keyword evidence="2" id="KW-1185">Reference proteome</keyword>
<evidence type="ECO:0000313" key="1">
    <source>
        <dbReference type="EMBL" id="MFC0557593.1"/>
    </source>
</evidence>
<organism evidence="1 2">
    <name type="scientific">Halalkalibacter alkalisediminis</name>
    <dbReference type="NCBI Taxonomy" id="935616"/>
    <lineage>
        <taxon>Bacteria</taxon>
        <taxon>Bacillati</taxon>
        <taxon>Bacillota</taxon>
        <taxon>Bacilli</taxon>
        <taxon>Bacillales</taxon>
        <taxon>Bacillaceae</taxon>
        <taxon>Halalkalibacter</taxon>
    </lineage>
</organism>
<sequence>MKKNWSVLLGEEIVEEYKIPFKGIIVESEGKPNENEINAYLKEHYFPEKEDVFYELITNISEIQIESN</sequence>
<comment type="caution">
    <text evidence="1">The sequence shown here is derived from an EMBL/GenBank/DDBJ whole genome shotgun (WGS) entry which is preliminary data.</text>
</comment>
<name>A0ABV6N9Y1_9BACI</name>
<dbReference type="EMBL" id="JBHLTR010000002">
    <property type="protein sequence ID" value="MFC0557593.1"/>
    <property type="molecule type" value="Genomic_DNA"/>
</dbReference>
<dbReference type="Proteomes" id="UP001589833">
    <property type="component" value="Unassembled WGS sequence"/>
</dbReference>